<reference evidence="7" key="1">
    <citation type="journal article" date="2017" name="Biotechnol. Biofuels">
        <title>Evaluation of environmental bacterial communities as a factor affecting the growth of duckweed Lemna minor.</title>
        <authorList>
            <person name="Ishizawa H."/>
            <person name="Kuroda M."/>
            <person name="Morikawa M."/>
            <person name="Ike M."/>
        </authorList>
    </citation>
    <scope>NUCLEOTIDE SEQUENCE [LARGE SCALE GENOMIC DNA]</scope>
    <source>
        <strain evidence="7">H3</strain>
    </source>
</reference>
<keyword evidence="1 6" id="KW-0489">Methyltransferase</keyword>
<dbReference type="EMBL" id="AP018823">
    <property type="protein sequence ID" value="BBF86932.1"/>
    <property type="molecule type" value="Genomic_DNA"/>
</dbReference>
<dbReference type="GO" id="GO:0008990">
    <property type="term" value="F:rRNA (guanine-N2-)-methyltransferase activity"/>
    <property type="evidence" value="ECO:0007669"/>
    <property type="project" value="TreeGrafter"/>
</dbReference>
<evidence type="ECO:0000256" key="1">
    <source>
        <dbReference type="ARBA" id="ARBA00022603"/>
    </source>
</evidence>
<sequence length="971" mass="111614">MATFRSRQRANLRRDVSSSDTSSAQPAAGSAAAPADGTAKGPIIQKKAPSADGPRDPYSSRRPAAGQPPRQGEQRRFDARDGERKPFNRDDRERKPYPPRDGEPRRFDARDGERKPFNRDDRERKPFNRDDRERKPYPPRDGEPRRFDARDGERKPFNRDDRERKPYPPRDGEPRRFDARDGERKPFNRDDRERKPYPPREGEPRRFEPRDGERKPFNRDDRERKPYPPRDGEPRRFDARDGERKPFNRDDRERKPYPPRERDASAPRSLHPADNRGDLHESRRPDGERSYQRDRGPSGRKPLNSQPDRQIEHKPHVPRHVERDTPAATPTIPAAEQGPRKLFAKPAERREDSAPRDNRFRRDEQPREQSPRRFERNDAARHYDPEILPAPAAERENRFRRDEPAQENAPRKLFSKPAERREDSAPRDNRFRRDEQPREEAPRRVERNDAASYYDPEILPAPAAERENRFRRDEPAQENAPRKLFSKPADRREDSAPRERIQREESPRRDARHERSWEPRERGNSPASLKPFDNKHRMERDPRQHDSRQARSADKPAWNDKLAAQAVYALTGLRDKQLALFAPCPRGLEMTLVAELNALGANDVSKVDGGVAFRGDADIMMKANLHSRTASRVLLKLAEGAYQQESDIYQLAMQIDWPRWFDVSRSIKVKTDAIGAQLRSLDFVSLKVKDAVCDRFRQANAGRPNVDTRTPDMRIHTFLTRDHATIYLDTSGEPLFKRGWREETGEAPLRENLAAGILLIAGYDGSQPLLDPMCGSGTFLVEAADIALKRAPGRNRRFGFQRLREFDALSWEALLSEARAAELPVRNLAIKGSDRARNMLPVARANLQRAGLADAIELQAQDVLQARPFADSGFIVTNPPYGVRMDEQDALAELYPQLGDWLKAHFAGWTAHFFTGDLRLSDLIHLSVKRRTPLFNGSLPCRLFAIPMVAGSARREKPAADDANADDSIAE</sequence>
<feature type="compositionally biased region" description="Basic residues" evidence="4">
    <location>
        <begin position="1"/>
        <end position="11"/>
    </location>
</feature>
<evidence type="ECO:0000256" key="3">
    <source>
        <dbReference type="PROSITE-ProRule" id="PRU00529"/>
    </source>
</evidence>
<dbReference type="Proteomes" id="UP000198290">
    <property type="component" value="Chromosome"/>
</dbReference>
<gene>
    <name evidence="6" type="ORF">DLM_3340</name>
</gene>
<dbReference type="SUPFAM" id="SSF53335">
    <property type="entry name" value="S-adenosyl-L-methionine-dependent methyltransferases"/>
    <property type="match status" value="1"/>
</dbReference>
<dbReference type="KEGG" id="amah:DLM_3340"/>
<dbReference type="PANTHER" id="PTHR47313:SF1">
    <property type="entry name" value="RIBOSOMAL RNA LARGE SUBUNIT METHYLTRANSFERASE K_L"/>
    <property type="match status" value="1"/>
</dbReference>
<dbReference type="PROSITE" id="PS00092">
    <property type="entry name" value="N6_MTASE"/>
    <property type="match status" value="1"/>
</dbReference>
<dbReference type="AlphaFoldDB" id="A0A3G9GLX5"/>
<feature type="compositionally biased region" description="Low complexity" evidence="4">
    <location>
        <begin position="22"/>
        <end position="42"/>
    </location>
</feature>
<feature type="compositionally biased region" description="Basic and acidic residues" evidence="4">
    <location>
        <begin position="488"/>
        <end position="523"/>
    </location>
</feature>
<name>A0A3G9GLX5_9NEIS</name>
<accession>A0A3G9GLX5</accession>
<dbReference type="InterPro" id="IPR004114">
    <property type="entry name" value="THUMP_dom"/>
</dbReference>
<proteinExistence type="predicted"/>
<dbReference type="GO" id="GO:0070043">
    <property type="term" value="F:rRNA (guanine-N7-)-methyltransferase activity"/>
    <property type="evidence" value="ECO:0007669"/>
    <property type="project" value="TreeGrafter"/>
</dbReference>
<dbReference type="Pfam" id="PF02926">
    <property type="entry name" value="THUMP"/>
    <property type="match status" value="1"/>
</dbReference>
<organism evidence="6 7">
    <name type="scientific">Aquitalea magnusonii</name>
    <dbReference type="NCBI Taxonomy" id="332411"/>
    <lineage>
        <taxon>Bacteria</taxon>
        <taxon>Pseudomonadati</taxon>
        <taxon>Pseudomonadota</taxon>
        <taxon>Betaproteobacteria</taxon>
        <taxon>Neisseriales</taxon>
        <taxon>Chromobacteriaceae</taxon>
        <taxon>Aquitalea</taxon>
    </lineage>
</organism>
<dbReference type="CDD" id="cd11715">
    <property type="entry name" value="THUMP_AdoMetMT"/>
    <property type="match status" value="1"/>
</dbReference>
<dbReference type="InterPro" id="IPR002052">
    <property type="entry name" value="DNA_methylase_N6_adenine_CS"/>
</dbReference>
<dbReference type="Pfam" id="PF22020">
    <property type="entry name" value="RlmL_1st"/>
    <property type="match status" value="1"/>
</dbReference>
<feature type="compositionally biased region" description="Basic and acidic residues" evidence="4">
    <location>
        <begin position="464"/>
        <end position="475"/>
    </location>
</feature>
<feature type="compositionally biased region" description="Basic and acidic residues" evidence="4">
    <location>
        <begin position="346"/>
        <end position="385"/>
    </location>
</feature>
<feature type="compositionally biased region" description="Basic and acidic residues" evidence="4">
    <location>
        <begin position="532"/>
        <end position="557"/>
    </location>
</feature>
<dbReference type="GO" id="GO:0003723">
    <property type="term" value="F:RNA binding"/>
    <property type="evidence" value="ECO:0007669"/>
    <property type="project" value="UniProtKB-UniRule"/>
</dbReference>
<dbReference type="STRING" id="332411.VI06_09910"/>
<feature type="compositionally biased region" description="Basic and acidic residues" evidence="4">
    <location>
        <begin position="309"/>
        <end position="325"/>
    </location>
</feature>
<feature type="compositionally biased region" description="Basic and acidic residues" evidence="4">
    <location>
        <begin position="72"/>
        <end position="297"/>
    </location>
</feature>
<reference evidence="7" key="3">
    <citation type="journal article" date="2017" name="Plant Physiol. Biochem.">
        <title>Differential oxidative and antioxidative response of duckweed Lemna minor toward plant growth promoting/inhibiting bacteria.</title>
        <authorList>
            <person name="Ishizawa H."/>
            <person name="Kuroda M."/>
            <person name="Morikawa M."/>
            <person name="Ike M."/>
        </authorList>
    </citation>
    <scope>NUCLEOTIDE SEQUENCE [LARGE SCALE GENOMIC DNA]</scope>
    <source>
        <strain evidence="7">H3</strain>
    </source>
</reference>
<evidence type="ECO:0000256" key="2">
    <source>
        <dbReference type="ARBA" id="ARBA00022679"/>
    </source>
</evidence>
<keyword evidence="2 6" id="KW-0808">Transferase</keyword>
<reference evidence="6 7" key="2">
    <citation type="journal article" date="2017" name="Genome Announc.">
        <title>Draft genome sequence of Aquitalea magnusonii strain H3, a plant growth-promoting bacterium of duckweed Lemna minor.</title>
        <authorList>
            <person name="Ishizawa H."/>
            <person name="Kuroda M."/>
            <person name="Ike M."/>
        </authorList>
    </citation>
    <scope>NUCLEOTIDE SEQUENCE [LARGE SCALE GENOMIC DNA]</scope>
    <source>
        <strain evidence="6 7">H3</strain>
    </source>
</reference>
<evidence type="ECO:0000259" key="5">
    <source>
        <dbReference type="PROSITE" id="PS51165"/>
    </source>
</evidence>
<evidence type="ECO:0000256" key="4">
    <source>
        <dbReference type="SAM" id="MobiDB-lite"/>
    </source>
</evidence>
<feature type="region of interest" description="Disordered" evidence="4">
    <location>
        <begin position="1"/>
        <end position="557"/>
    </location>
</feature>
<dbReference type="InterPro" id="IPR000241">
    <property type="entry name" value="RlmKL-like_Mtase"/>
</dbReference>
<feature type="compositionally biased region" description="Basic and acidic residues" evidence="4">
    <location>
        <begin position="393"/>
        <end position="404"/>
    </location>
</feature>
<dbReference type="Pfam" id="PF01170">
    <property type="entry name" value="UPF0020"/>
    <property type="match status" value="1"/>
</dbReference>
<dbReference type="InterPro" id="IPR054170">
    <property type="entry name" value="RlmL_1st"/>
</dbReference>
<feature type="compositionally biased region" description="Low complexity" evidence="4">
    <location>
        <begin position="326"/>
        <end position="335"/>
    </location>
</feature>
<evidence type="ECO:0000313" key="6">
    <source>
        <dbReference type="EMBL" id="BBF86932.1"/>
    </source>
</evidence>
<dbReference type="PROSITE" id="PS51165">
    <property type="entry name" value="THUMP"/>
    <property type="match status" value="1"/>
</dbReference>
<dbReference type="PANTHER" id="PTHR47313">
    <property type="entry name" value="RIBOSOMAL RNA LARGE SUBUNIT METHYLTRANSFERASE K/L"/>
    <property type="match status" value="1"/>
</dbReference>
<dbReference type="Gene3D" id="3.40.50.150">
    <property type="entry name" value="Vaccinia Virus protein VP39"/>
    <property type="match status" value="1"/>
</dbReference>
<protein>
    <submittedName>
        <fullName evidence="6">23S rRNA (Guanine-N-2-) -methyltransferase rlmL</fullName>
    </submittedName>
</protein>
<feature type="compositionally biased region" description="Basic and acidic residues" evidence="4">
    <location>
        <begin position="417"/>
        <end position="449"/>
    </location>
</feature>
<evidence type="ECO:0000313" key="7">
    <source>
        <dbReference type="Proteomes" id="UP000198290"/>
    </source>
</evidence>
<keyword evidence="7" id="KW-1185">Reference proteome</keyword>
<keyword evidence="3" id="KW-0694">RNA-binding</keyword>
<dbReference type="InterPro" id="IPR029063">
    <property type="entry name" value="SAM-dependent_MTases_sf"/>
</dbReference>
<dbReference type="Gene3D" id="3.30.2130.30">
    <property type="match status" value="1"/>
</dbReference>
<dbReference type="PRINTS" id="PR00507">
    <property type="entry name" value="N12N6MTFRASE"/>
</dbReference>
<feature type="domain" description="THUMP" evidence="5">
    <location>
        <begin position="619"/>
        <end position="730"/>
    </location>
</feature>
<dbReference type="SMART" id="SM00981">
    <property type="entry name" value="THUMP"/>
    <property type="match status" value="1"/>
</dbReference>